<gene>
    <name evidence="9" type="ORF">J2X06_001862</name>
</gene>
<dbReference type="Pfam" id="PF01594">
    <property type="entry name" value="AI-2E_transport"/>
    <property type="match status" value="1"/>
</dbReference>
<feature type="transmembrane region" description="Helical" evidence="8">
    <location>
        <begin position="159"/>
        <end position="186"/>
    </location>
</feature>
<evidence type="ECO:0000256" key="1">
    <source>
        <dbReference type="ARBA" id="ARBA00004651"/>
    </source>
</evidence>
<name>A0ABU1WAK4_9GAMM</name>
<evidence type="ECO:0000256" key="5">
    <source>
        <dbReference type="ARBA" id="ARBA00022692"/>
    </source>
</evidence>
<keyword evidence="7 8" id="KW-0472">Membrane</keyword>
<comment type="subcellular location">
    <subcellularLocation>
        <location evidence="1">Cell membrane</location>
        <topology evidence="1">Multi-pass membrane protein</topology>
    </subcellularLocation>
</comment>
<keyword evidence="6 8" id="KW-1133">Transmembrane helix</keyword>
<evidence type="ECO:0000256" key="4">
    <source>
        <dbReference type="ARBA" id="ARBA00022475"/>
    </source>
</evidence>
<feature type="transmembrane region" description="Helical" evidence="8">
    <location>
        <begin position="20"/>
        <end position="37"/>
    </location>
</feature>
<keyword evidence="5 8" id="KW-0812">Transmembrane</keyword>
<evidence type="ECO:0000256" key="8">
    <source>
        <dbReference type="SAM" id="Phobius"/>
    </source>
</evidence>
<feature type="transmembrane region" description="Helical" evidence="8">
    <location>
        <begin position="43"/>
        <end position="59"/>
    </location>
</feature>
<reference evidence="9 10" key="1">
    <citation type="submission" date="2023-07" db="EMBL/GenBank/DDBJ databases">
        <title>Sorghum-associated microbial communities from plants grown in Nebraska, USA.</title>
        <authorList>
            <person name="Schachtman D."/>
        </authorList>
    </citation>
    <scope>NUCLEOTIDE SEQUENCE [LARGE SCALE GENOMIC DNA]</scope>
    <source>
        <strain evidence="9 10">BE198</strain>
    </source>
</reference>
<dbReference type="PANTHER" id="PTHR21716:SF67">
    <property type="entry name" value="TRANSPORT PROTEIN YDIK-RELATED"/>
    <property type="match status" value="1"/>
</dbReference>
<evidence type="ECO:0000256" key="7">
    <source>
        <dbReference type="ARBA" id="ARBA00023136"/>
    </source>
</evidence>
<organism evidence="9 10">
    <name type="scientific">Lysobacter niastensis</name>
    <dbReference type="NCBI Taxonomy" id="380629"/>
    <lineage>
        <taxon>Bacteria</taxon>
        <taxon>Pseudomonadati</taxon>
        <taxon>Pseudomonadota</taxon>
        <taxon>Gammaproteobacteria</taxon>
        <taxon>Lysobacterales</taxon>
        <taxon>Lysobacteraceae</taxon>
        <taxon>Lysobacter</taxon>
    </lineage>
</organism>
<dbReference type="RefSeq" id="WP_310061391.1">
    <property type="nucleotide sequence ID" value="NZ_JAVDVY010000002.1"/>
</dbReference>
<feature type="transmembrane region" description="Helical" evidence="8">
    <location>
        <begin position="221"/>
        <end position="245"/>
    </location>
</feature>
<dbReference type="InterPro" id="IPR002549">
    <property type="entry name" value="AI-2E-like"/>
</dbReference>
<comment type="caution">
    <text evidence="9">The sequence shown here is derived from an EMBL/GenBank/DDBJ whole genome shotgun (WGS) entry which is preliminary data.</text>
</comment>
<dbReference type="EMBL" id="JAVDVY010000002">
    <property type="protein sequence ID" value="MDR7134653.1"/>
    <property type="molecule type" value="Genomic_DNA"/>
</dbReference>
<dbReference type="PANTHER" id="PTHR21716">
    <property type="entry name" value="TRANSMEMBRANE PROTEIN"/>
    <property type="match status" value="1"/>
</dbReference>
<evidence type="ECO:0000313" key="10">
    <source>
        <dbReference type="Proteomes" id="UP001251524"/>
    </source>
</evidence>
<evidence type="ECO:0000256" key="2">
    <source>
        <dbReference type="ARBA" id="ARBA00009773"/>
    </source>
</evidence>
<feature type="transmembrane region" description="Helical" evidence="8">
    <location>
        <begin position="315"/>
        <end position="345"/>
    </location>
</feature>
<accession>A0ABU1WAK4</accession>
<evidence type="ECO:0000313" key="9">
    <source>
        <dbReference type="EMBL" id="MDR7134653.1"/>
    </source>
</evidence>
<evidence type="ECO:0000256" key="3">
    <source>
        <dbReference type="ARBA" id="ARBA00022448"/>
    </source>
</evidence>
<proteinExistence type="inferred from homology"/>
<feature type="transmembrane region" description="Helical" evidence="8">
    <location>
        <begin position="290"/>
        <end position="309"/>
    </location>
</feature>
<keyword evidence="4" id="KW-1003">Cell membrane</keyword>
<comment type="similarity">
    <text evidence="2">Belongs to the autoinducer-2 exporter (AI-2E) (TC 2.A.86) family.</text>
</comment>
<evidence type="ECO:0000256" key="6">
    <source>
        <dbReference type="ARBA" id="ARBA00022989"/>
    </source>
</evidence>
<keyword evidence="10" id="KW-1185">Reference proteome</keyword>
<dbReference type="Proteomes" id="UP001251524">
    <property type="component" value="Unassembled WGS sequence"/>
</dbReference>
<feature type="transmembrane region" description="Helical" evidence="8">
    <location>
        <begin position="251"/>
        <end position="278"/>
    </location>
</feature>
<protein>
    <submittedName>
        <fullName evidence="9">PurR-regulated permease PerM</fullName>
    </submittedName>
</protein>
<keyword evidence="3" id="KW-0813">Transport</keyword>
<sequence>MNVDQSTFRKLLRQDLMETLIRIALIGFLVYFCVRVFTPFASLMITGLILAIALYPLFVRIVRWFGGKRGLAATAMVLTSLLLLGIPLVLLGNSLAGQVSDLYHSVENHTLAIKPPNPKIAELPLVGDKIYNTWNDAAANLPAYVVKHKEVIKNYTRKALAMVAGGALAVLAFLAALAVAGIMMVYEESGRRGFERILVRLTDQEHGPKLLNLAVATVRSVAVGVVGVAFIQAILLGVGFLLAGIPGAGVLALLVMFLGILQLPALLISLPAVGYLWAAGEGSTTMKIIFSIYLVIAGMADNVLKPLLLGRGVDVPMLVVLIGAIGGMVTGGITGLFVGAVVLALSYKIFMEWVDTPGAVAPLPPAPSADAVRTDTPT</sequence>
<feature type="transmembrane region" description="Helical" evidence="8">
    <location>
        <begin position="71"/>
        <end position="92"/>
    </location>
</feature>